<evidence type="ECO:0000256" key="4">
    <source>
        <dbReference type="ARBA" id="ARBA00022801"/>
    </source>
</evidence>
<evidence type="ECO:0000256" key="9">
    <source>
        <dbReference type="PIRSR" id="PIRSR621190-2"/>
    </source>
</evidence>
<feature type="binding site" evidence="9">
    <location>
        <position position="200"/>
    </location>
    <ligand>
        <name>Zn(2+)</name>
        <dbReference type="ChEBI" id="CHEBI:29105"/>
        <label>1</label>
    </ligand>
</feature>
<feature type="binding site" evidence="9">
    <location>
        <position position="256"/>
    </location>
    <ligand>
        <name>Zn(2+)</name>
        <dbReference type="ChEBI" id="CHEBI:29105"/>
        <label>2</label>
        <note>catalytic</note>
    </ligand>
</feature>
<feature type="binding site" evidence="9">
    <location>
        <position position="227"/>
    </location>
    <ligand>
        <name>Zn(2+)</name>
        <dbReference type="ChEBI" id="CHEBI:29105"/>
        <label>1</label>
    </ligand>
</feature>
<feature type="binding site" evidence="9">
    <location>
        <position position="232"/>
    </location>
    <ligand>
        <name>Ca(2+)</name>
        <dbReference type="ChEBI" id="CHEBI:29108"/>
        <label>1</label>
    </ligand>
</feature>
<comment type="cofactor">
    <cofactor evidence="9">
        <name>Zn(2+)</name>
        <dbReference type="ChEBI" id="CHEBI:29105"/>
    </cofactor>
    <text evidence="9">Binds 2 Zn(2+) ions per subunit.</text>
</comment>
<feature type="binding site" evidence="9">
    <location>
        <position position="205"/>
    </location>
    <ligand>
        <name>Ca(2+)</name>
        <dbReference type="ChEBI" id="CHEBI:29108"/>
        <label>3</label>
    </ligand>
</feature>
<feature type="binding site" evidence="9">
    <location>
        <position position="270"/>
    </location>
    <ligand>
        <name>Zn(2+)</name>
        <dbReference type="ChEBI" id="CHEBI:29105"/>
        <label>2</label>
        <note>catalytic</note>
    </ligand>
</feature>
<evidence type="ECO:0000256" key="7">
    <source>
        <dbReference type="ARBA" id="ARBA00023049"/>
    </source>
</evidence>
<feature type="binding site" evidence="9">
    <location>
        <position position="262"/>
    </location>
    <ligand>
        <name>Zn(2+)</name>
        <dbReference type="ChEBI" id="CHEBI:29105"/>
        <label>2</label>
        <note>catalytic</note>
    </ligand>
</feature>
<feature type="active site" evidence="8">
    <location>
        <position position="253"/>
    </location>
</feature>
<feature type="binding site" evidence="9">
    <location>
        <position position="188"/>
    </location>
    <ligand>
        <name>Ca(2+)</name>
        <dbReference type="ChEBI" id="CHEBI:29108"/>
        <label>2</label>
    </ligand>
</feature>
<dbReference type="GO" id="GO:0030198">
    <property type="term" value="P:extracellular matrix organization"/>
    <property type="evidence" value="ECO:0007669"/>
    <property type="project" value="TreeGrafter"/>
</dbReference>
<feature type="binding site" evidence="9">
    <location>
        <position position="213"/>
    </location>
    <ligand>
        <name>Zn(2+)</name>
        <dbReference type="ChEBI" id="CHEBI:29105"/>
        <label>1</label>
    </ligand>
</feature>
<dbReference type="GO" id="GO:0006508">
    <property type="term" value="P:proteolysis"/>
    <property type="evidence" value="ECO:0007669"/>
    <property type="project" value="UniProtKB-KW"/>
</dbReference>
<dbReference type="InterPro" id="IPR036365">
    <property type="entry name" value="PGBD-like_sf"/>
</dbReference>
<dbReference type="GO" id="GO:0008270">
    <property type="term" value="F:zinc ion binding"/>
    <property type="evidence" value="ECO:0007669"/>
    <property type="project" value="InterPro"/>
</dbReference>
<dbReference type="SUPFAM" id="SSF55486">
    <property type="entry name" value="Metalloproteases ('zincins'), catalytic domain"/>
    <property type="match status" value="1"/>
</dbReference>
<dbReference type="InterPro" id="IPR006026">
    <property type="entry name" value="Peptidase_Metallo"/>
</dbReference>
<dbReference type="Gene3D" id="2.110.10.10">
    <property type="entry name" value="Hemopexin-like domain"/>
    <property type="match status" value="1"/>
</dbReference>
<evidence type="ECO:0000256" key="11">
    <source>
        <dbReference type="PROSITE-ProRule" id="PRU01011"/>
    </source>
</evidence>
<dbReference type="PANTHER" id="PTHR10201">
    <property type="entry name" value="MATRIX METALLOPROTEINASE"/>
    <property type="match status" value="1"/>
</dbReference>
<dbReference type="Pfam" id="PF01471">
    <property type="entry name" value="PG_binding_1"/>
    <property type="match status" value="1"/>
</dbReference>
<feature type="binding site" evidence="9">
    <location>
        <position position="198"/>
    </location>
    <ligand>
        <name>Zn(2+)</name>
        <dbReference type="ChEBI" id="CHEBI:29105"/>
        <label>1</label>
    </ligand>
</feature>
<evidence type="ECO:0000256" key="8">
    <source>
        <dbReference type="PIRSR" id="PIRSR621190-1"/>
    </source>
</evidence>
<dbReference type="GO" id="GO:0004222">
    <property type="term" value="F:metalloendopeptidase activity"/>
    <property type="evidence" value="ECO:0007669"/>
    <property type="project" value="InterPro"/>
</dbReference>
<feature type="chain" id="PRO_5044328609" description="Peptidase metallopeptidase domain-containing protein" evidence="12">
    <location>
        <begin position="25"/>
        <end position="486"/>
    </location>
</feature>
<gene>
    <name evidence="14" type="primary">mmp17b</name>
</gene>
<dbReference type="GO" id="GO:0031012">
    <property type="term" value="C:extracellular matrix"/>
    <property type="evidence" value="ECO:0007669"/>
    <property type="project" value="InterPro"/>
</dbReference>
<dbReference type="InterPro" id="IPR033739">
    <property type="entry name" value="M10A_MMP"/>
</dbReference>
<protein>
    <recommendedName>
        <fullName evidence="13">Peptidase metallopeptidase domain-containing protein</fullName>
    </recommendedName>
</protein>
<reference evidence="14" key="2">
    <citation type="submission" date="2025-08" db="UniProtKB">
        <authorList>
            <consortium name="Ensembl"/>
        </authorList>
    </citation>
    <scope>IDENTIFICATION</scope>
</reference>
<feature type="modified residue" description="Phosphotyrosine; by PKDCC" evidence="10">
    <location>
        <position position="408"/>
    </location>
</feature>
<evidence type="ECO:0000256" key="2">
    <source>
        <dbReference type="ARBA" id="ARBA00022670"/>
    </source>
</evidence>
<sequence>MKSLFWSIVVLCVWNHKHPVWVSATDDTLPPLMTYSSGSPPPAPTEDESVQLVEWLARYGYLPPSDASTGQLQTWSAVTQAVKAMQKFAGLVETGIADEETLQLMQTPRCSLPDEDRPANQKSRLHNRMKRAATTWARRNINWRLHSYPTSSSLSRETVRSLVYYALKVWAEPTPLEFHEVGSPQGADLQVDFLRGPHGDSYPFDGAGGAVGHAFYPSDPDRAGGVHLDAEEEWAFRQPASEGTDLFTVLVHELGHALGLSHSSARHSVMRPYYQGPLGDPLHFSLGPQDLEWITALYGQCEHVEVTSQELDAPTLCRHAIDRCNTSFDAVTKIRGETFFFKGLNMWRVSRGGLVSGRPVSVRRLWGGLPPTLTSLSAVVERHSDHAILFIGGSQVWLFRELSLQEGYPQPLSNLTQGVSDEGQGLLWDPTEGVVWGQARDEGDEEEGAGQGEAETWIRLIRGGVNGIIAEDDGEWGVCVGRNDGQ</sequence>
<feature type="signal peptide" evidence="12">
    <location>
        <begin position="1"/>
        <end position="24"/>
    </location>
</feature>
<dbReference type="Gene3D" id="3.40.390.10">
    <property type="entry name" value="Collagenase (Catalytic Domain)"/>
    <property type="match status" value="1"/>
</dbReference>
<dbReference type="AlphaFoldDB" id="A0AAY4EDW1"/>
<dbReference type="PRINTS" id="PR00138">
    <property type="entry name" value="MATRIXIN"/>
</dbReference>
<dbReference type="InterPro" id="IPR002477">
    <property type="entry name" value="Peptidoglycan-bd-like"/>
</dbReference>
<evidence type="ECO:0000256" key="12">
    <source>
        <dbReference type="SAM" id="SignalP"/>
    </source>
</evidence>
<feature type="repeat" description="Hemopexin" evidence="11">
    <location>
        <begin position="325"/>
        <end position="369"/>
    </location>
</feature>
<evidence type="ECO:0000256" key="10">
    <source>
        <dbReference type="PIRSR" id="PIRSR621190-4"/>
    </source>
</evidence>
<keyword evidence="7" id="KW-0482">Metalloprotease</keyword>
<name>A0AAY4EDW1_9TELE</name>
<dbReference type="SMART" id="SM00235">
    <property type="entry name" value="ZnMc"/>
    <property type="match status" value="1"/>
</dbReference>
<dbReference type="Pfam" id="PF00045">
    <property type="entry name" value="Hemopexin"/>
    <property type="match status" value="1"/>
</dbReference>
<dbReference type="Pfam" id="PF00413">
    <property type="entry name" value="Peptidase_M10"/>
    <property type="match status" value="1"/>
</dbReference>
<keyword evidence="3 9" id="KW-0479">Metal-binding</keyword>
<dbReference type="SUPFAM" id="SSF47090">
    <property type="entry name" value="PGBD-like"/>
    <property type="match status" value="1"/>
</dbReference>
<dbReference type="PANTHER" id="PTHR10201:SF224">
    <property type="entry name" value="MATRIX METALLOPEPTIDASE 17B"/>
    <property type="match status" value="1"/>
</dbReference>
<feature type="repeat" description="Hemopexin" evidence="11">
    <location>
        <begin position="373"/>
        <end position="419"/>
    </location>
</feature>
<dbReference type="Proteomes" id="UP000694580">
    <property type="component" value="Chromosome 18"/>
</dbReference>
<dbReference type="InterPro" id="IPR024079">
    <property type="entry name" value="MetalloPept_cat_dom_sf"/>
</dbReference>
<feature type="domain" description="Peptidase metallopeptidase" evidence="13">
    <location>
        <begin position="132"/>
        <end position="300"/>
    </location>
</feature>
<dbReference type="InterPro" id="IPR018487">
    <property type="entry name" value="Hemopexin-like_repeat"/>
</dbReference>
<evidence type="ECO:0000259" key="13">
    <source>
        <dbReference type="SMART" id="SM00235"/>
    </source>
</evidence>
<evidence type="ECO:0000256" key="3">
    <source>
        <dbReference type="ARBA" id="ARBA00022723"/>
    </source>
</evidence>
<feature type="binding site" evidence="9">
    <location>
        <position position="229"/>
    </location>
    <ligand>
        <name>Ca(2+)</name>
        <dbReference type="ChEBI" id="CHEBI:29108"/>
        <label>3</label>
    </ligand>
</feature>
<dbReference type="InterPro" id="IPR036375">
    <property type="entry name" value="Hemopexin-like_dom_sf"/>
</dbReference>
<evidence type="ECO:0000256" key="1">
    <source>
        <dbReference type="ARBA" id="ARBA00010370"/>
    </source>
</evidence>
<feature type="binding site" evidence="9">
    <location>
        <position position="206"/>
    </location>
    <ligand>
        <name>Ca(2+)</name>
        <dbReference type="ChEBI" id="CHEBI:29108"/>
        <label>3</label>
    </ligand>
</feature>
<organism evidence="14 15">
    <name type="scientific">Denticeps clupeoides</name>
    <name type="common">denticle herring</name>
    <dbReference type="NCBI Taxonomy" id="299321"/>
    <lineage>
        <taxon>Eukaryota</taxon>
        <taxon>Metazoa</taxon>
        <taxon>Chordata</taxon>
        <taxon>Craniata</taxon>
        <taxon>Vertebrata</taxon>
        <taxon>Euteleostomi</taxon>
        <taxon>Actinopterygii</taxon>
        <taxon>Neopterygii</taxon>
        <taxon>Teleostei</taxon>
        <taxon>Clupei</taxon>
        <taxon>Clupeiformes</taxon>
        <taxon>Denticipitoidei</taxon>
        <taxon>Denticipitidae</taxon>
        <taxon>Denticeps</taxon>
    </lineage>
</organism>
<dbReference type="GeneTree" id="ENSGT00940000159799"/>
<comment type="similarity">
    <text evidence="1">Belongs to the peptidase M10A family.</text>
</comment>
<evidence type="ECO:0000313" key="14">
    <source>
        <dbReference type="Ensembl" id="ENSDCDP00010055504.1"/>
    </source>
</evidence>
<dbReference type="InterPro" id="IPR001818">
    <property type="entry name" value="Pept_M10_metallopeptidase"/>
</dbReference>
<keyword evidence="12" id="KW-0732">Signal</keyword>
<feature type="binding site" evidence="9">
    <location>
        <position position="232"/>
    </location>
    <ligand>
        <name>Ca(2+)</name>
        <dbReference type="ChEBI" id="CHEBI:29108"/>
        <label>3</label>
    </ligand>
</feature>
<accession>A0AAY4EDW1</accession>
<proteinExistence type="inferred from homology"/>
<keyword evidence="4" id="KW-0378">Hydrolase</keyword>
<dbReference type="GO" id="GO:0005615">
    <property type="term" value="C:extracellular space"/>
    <property type="evidence" value="ECO:0007669"/>
    <property type="project" value="TreeGrafter"/>
</dbReference>
<dbReference type="SUPFAM" id="SSF50923">
    <property type="entry name" value="Hemopexin-like domain"/>
    <property type="match status" value="1"/>
</dbReference>
<comment type="cofactor">
    <cofactor evidence="9">
        <name>Ca(2+)</name>
        <dbReference type="ChEBI" id="CHEBI:29108"/>
    </cofactor>
    <text evidence="9">Can bind about 5 Ca(2+) ions per subunit.</text>
</comment>
<dbReference type="SMART" id="SM00120">
    <property type="entry name" value="HX"/>
    <property type="match status" value="2"/>
</dbReference>
<dbReference type="PROSITE" id="PS51642">
    <property type="entry name" value="HEMOPEXIN_2"/>
    <property type="match status" value="2"/>
</dbReference>
<reference evidence="14" key="3">
    <citation type="submission" date="2025-09" db="UniProtKB">
        <authorList>
            <consortium name="Ensembl"/>
        </authorList>
    </citation>
    <scope>IDENTIFICATION</scope>
</reference>
<dbReference type="Ensembl" id="ENSDCDT00010066104.1">
    <property type="protein sequence ID" value="ENSDCDP00010055504.1"/>
    <property type="gene ID" value="ENSDCDG00010031829.1"/>
</dbReference>
<dbReference type="GO" id="GO:0030574">
    <property type="term" value="P:collagen catabolic process"/>
    <property type="evidence" value="ECO:0007669"/>
    <property type="project" value="TreeGrafter"/>
</dbReference>
<dbReference type="CDD" id="cd04278">
    <property type="entry name" value="ZnMc_MMP"/>
    <property type="match status" value="1"/>
</dbReference>
<keyword evidence="2" id="KW-0645">Protease</keyword>
<evidence type="ECO:0000256" key="5">
    <source>
        <dbReference type="ARBA" id="ARBA00022833"/>
    </source>
</evidence>
<feature type="binding site" evidence="9">
    <location>
        <position position="252"/>
    </location>
    <ligand>
        <name>Zn(2+)</name>
        <dbReference type="ChEBI" id="CHEBI:29105"/>
        <label>2</label>
        <note>catalytic</note>
    </ligand>
</feature>
<feature type="binding site" evidence="9">
    <location>
        <position position="329"/>
    </location>
    <ligand>
        <name>Ca(2+)</name>
        <dbReference type="ChEBI" id="CHEBI:29108"/>
        <label>4</label>
    </ligand>
</feature>
<keyword evidence="5 9" id="KW-0862">Zinc</keyword>
<evidence type="ECO:0000313" key="15">
    <source>
        <dbReference type="Proteomes" id="UP000694580"/>
    </source>
</evidence>
<keyword evidence="15" id="KW-1185">Reference proteome</keyword>
<evidence type="ECO:0000256" key="6">
    <source>
        <dbReference type="ARBA" id="ARBA00022837"/>
    </source>
</evidence>
<dbReference type="InterPro" id="IPR021190">
    <property type="entry name" value="Pept_M10A"/>
</dbReference>
<dbReference type="FunFam" id="3.40.390.10:FF:000070">
    <property type="entry name" value="Matrix metallopeptidase 25b"/>
    <property type="match status" value="1"/>
</dbReference>
<keyword evidence="6 9" id="KW-0106">Calcium</keyword>
<reference evidence="14 15" key="1">
    <citation type="submission" date="2020-06" db="EMBL/GenBank/DDBJ databases">
        <authorList>
            <consortium name="Wellcome Sanger Institute Data Sharing"/>
        </authorList>
    </citation>
    <scope>NUCLEOTIDE SEQUENCE [LARGE SCALE GENOMIC DNA]</scope>
</reference>
<feature type="binding site" description="in inhibited form" evidence="9">
    <location>
        <position position="110"/>
    </location>
    <ligand>
        <name>Zn(2+)</name>
        <dbReference type="ChEBI" id="CHEBI:29105"/>
        <label>2</label>
        <note>catalytic</note>
    </ligand>
</feature>